<dbReference type="CDD" id="cd24023">
    <property type="entry name" value="ASKHA_NBD_ParM_Alp7A-like"/>
    <property type="match status" value="1"/>
</dbReference>
<gene>
    <name evidence="1" type="ORF">NCTC13652_01067</name>
</gene>
<protein>
    <submittedName>
        <fullName evidence="1">Uncharacterized protein</fullName>
    </submittedName>
</protein>
<dbReference type="EMBL" id="LR134473">
    <property type="protein sequence ID" value="VEI02874.1"/>
    <property type="molecule type" value="Genomic_DNA"/>
</dbReference>
<accession>A0A3S4YWM6</accession>
<reference evidence="1 2" key="1">
    <citation type="submission" date="2018-12" db="EMBL/GenBank/DDBJ databases">
        <authorList>
            <consortium name="Pathogen Informatics"/>
        </authorList>
    </citation>
    <scope>NUCLEOTIDE SEQUENCE [LARGE SCALE GENOMIC DNA]</scope>
    <source>
        <strain evidence="1 2">NCTC13652</strain>
    </source>
</reference>
<dbReference type="Gene3D" id="3.30.420.40">
    <property type="match status" value="2"/>
</dbReference>
<dbReference type="Proteomes" id="UP000277858">
    <property type="component" value="Chromosome"/>
</dbReference>
<name>A0A3S4YWM6_9ACTN</name>
<evidence type="ECO:0000313" key="1">
    <source>
        <dbReference type="EMBL" id="VEI02874.1"/>
    </source>
</evidence>
<dbReference type="AlphaFoldDB" id="A0A3S4YWM6"/>
<organism evidence="1 2">
    <name type="scientific">Acidipropionibacterium jensenii</name>
    <dbReference type="NCBI Taxonomy" id="1749"/>
    <lineage>
        <taxon>Bacteria</taxon>
        <taxon>Bacillati</taxon>
        <taxon>Actinomycetota</taxon>
        <taxon>Actinomycetes</taxon>
        <taxon>Propionibacteriales</taxon>
        <taxon>Propionibacteriaceae</taxon>
        <taxon>Acidipropionibacterium</taxon>
    </lineage>
</organism>
<dbReference type="RefSeq" id="WP_028703749.1">
    <property type="nucleotide sequence ID" value="NZ_JAKDWJ010000155.1"/>
</dbReference>
<dbReference type="OrthoDB" id="3941759at2"/>
<sequence length="432" mass="46166">MSDDIIHLVGGIDVGNGYVKALVADTDLMAEGTDAIDEIDMPSAVVSTSRSTPKVPVPDEAALAQLGDGPEGDDFYNRLDASLTTPLVAVGDRRIYGRAALSFRGSKFTEFEVLSTHSTADQELSKVLVLGVFAAKALRDHVRTHQVLPDHELQVEVRAGLALPITEYVARRASYAAEFTSGVHLVTIKNFSTPVSVRLRFTDVQVMAEGASAQFAITDKGEPLAALLLADLRSREPGALEGVTAADLVAVENTVGVDVGEGTTNFPCFSAGRFNAEASATLNSGYGTALINAMERMSESDRTLAFSSRKQLADFLAHHPSPLQRGRWDRAQGYVTEESRYLVSDIVSSFTDVLAQAGATTEAVYVYGGGAGPIKELLDPALLEAAGDIPVLYLDSRYSRHLNREGLYLMASALQRAATKKSSSRKNDPVAA</sequence>
<proteinExistence type="predicted"/>
<keyword evidence="2" id="KW-1185">Reference proteome</keyword>
<dbReference type="STRING" id="1122997.GCA_000425285_02465"/>
<dbReference type="SUPFAM" id="SSF53067">
    <property type="entry name" value="Actin-like ATPase domain"/>
    <property type="match status" value="1"/>
</dbReference>
<evidence type="ECO:0000313" key="2">
    <source>
        <dbReference type="Proteomes" id="UP000277858"/>
    </source>
</evidence>
<dbReference type="InterPro" id="IPR043129">
    <property type="entry name" value="ATPase_NBD"/>
</dbReference>